<name>A0AAX0UCY3_BURPE</name>
<dbReference type="RefSeq" id="WP_009955294.1">
    <property type="nucleotide sequence ID" value="NZ_AP028079.1"/>
</dbReference>
<evidence type="ECO:0000313" key="2">
    <source>
        <dbReference type="Proteomes" id="UP000231878"/>
    </source>
</evidence>
<dbReference type="EMBL" id="PHRB01000007">
    <property type="protein sequence ID" value="PJO66498.1"/>
    <property type="molecule type" value="Genomic_DNA"/>
</dbReference>
<dbReference type="AlphaFoldDB" id="A0AAX0UCY3"/>
<organism evidence="1 2">
    <name type="scientific">Burkholderia pseudomallei</name>
    <name type="common">Pseudomonas pseudomallei</name>
    <dbReference type="NCBI Taxonomy" id="28450"/>
    <lineage>
        <taxon>Bacteria</taxon>
        <taxon>Pseudomonadati</taxon>
        <taxon>Pseudomonadota</taxon>
        <taxon>Betaproteobacteria</taxon>
        <taxon>Burkholderiales</taxon>
        <taxon>Burkholderiaceae</taxon>
        <taxon>Burkholderia</taxon>
        <taxon>pseudomallei group</taxon>
    </lineage>
</organism>
<accession>A0AAX0UCY3</accession>
<evidence type="ECO:0000313" key="1">
    <source>
        <dbReference type="EMBL" id="PJO66498.1"/>
    </source>
</evidence>
<sequence>MKMKALQRRMARLVEQEGKRPELVVTSAGEPSEEDIDRELSWYFMWATDDEMQTLDAIEQRRKDETFDCDDECEITNICMSIVRRMHWNGVDELDPATLEASR</sequence>
<gene>
    <name evidence="1" type="ORF">CWD88_09720</name>
</gene>
<dbReference type="Proteomes" id="UP000231878">
    <property type="component" value="Unassembled WGS sequence"/>
</dbReference>
<reference evidence="1 2" key="1">
    <citation type="submission" date="2017-11" db="EMBL/GenBank/DDBJ databases">
        <title>Molecular characterization of Burkholderia pseudomallei and closely related isolates from Vietnam.</title>
        <authorList>
            <person name="Ustinov D.V."/>
            <person name="Antonov A.S."/>
            <person name="Avdusheva E.F."/>
            <person name="Shpak I.M."/>
            <person name="Zakharova I.B."/>
            <person name="Thi L.A."/>
            <person name="Teteryatnikova N."/>
            <person name="Lopasteyskaya Y.A."/>
            <person name="Kuzyutina J.A."/>
            <person name="Ngo T.N."/>
            <person name="Victorov D.V."/>
        </authorList>
    </citation>
    <scope>NUCLEOTIDE SEQUENCE [LARGE SCALE GENOMIC DNA]</scope>
    <source>
        <strain evidence="1 2">V1512</strain>
    </source>
</reference>
<comment type="caution">
    <text evidence="1">The sequence shown here is derived from an EMBL/GenBank/DDBJ whole genome shotgun (WGS) entry which is preliminary data.</text>
</comment>
<proteinExistence type="predicted"/>
<protein>
    <submittedName>
        <fullName evidence="1">Uncharacterized protein</fullName>
    </submittedName>
</protein>